<dbReference type="EMBL" id="CP047020">
    <property type="protein sequence ID" value="QHA02087.1"/>
    <property type="molecule type" value="Genomic_DNA"/>
</dbReference>
<evidence type="ECO:0000313" key="2">
    <source>
        <dbReference type="EMBL" id="QHA02087.1"/>
    </source>
</evidence>
<keyword evidence="3" id="KW-1185">Reference proteome</keyword>
<dbReference type="RefSeq" id="WP_158916769.1">
    <property type="nucleotide sequence ID" value="NZ_CP047020.1"/>
</dbReference>
<reference evidence="2 3" key="1">
    <citation type="submission" date="2019-12" db="EMBL/GenBank/DDBJ databases">
        <title>Streptomyces sp. strain T44 isolated from rhizosphere soil of Broussonetia papyrifera.</title>
        <authorList>
            <person name="Mo P."/>
        </authorList>
    </citation>
    <scope>NUCLEOTIDE SEQUENCE [LARGE SCALE GENOMIC DNA]</scope>
    <source>
        <strain evidence="2 3">T44</strain>
    </source>
</reference>
<gene>
    <name evidence="2" type="ORF">GQF42_00770</name>
</gene>
<dbReference type="KEGG" id="sbro:GQF42_00770"/>
<sequence>MTTVLQRTAPPTAARGWWAKTVAAARYEYLMQVRRPAVWVVVIGLIGLRCATLFPPGFTSTTDHATLVADWANNFSQLCPIGVGAVLADRVRRESRLELDDLLTSTPTGIGPRLWGKAIGAGAATITPVAVAWVGLLGYLTAQRGAGVIPVGLAAFAAIILPGLVFISACSVTIPYLTGPVLYRIGLFGYWIWGNMVGPRYGIPTPAGTPFEAIGEYPSGAWFHGFLLDARQRGITPTGGEAVLSIAFLLLMALAALVITQLVLTKRSPS</sequence>
<dbReference type="Proteomes" id="UP000436138">
    <property type="component" value="Chromosome"/>
</dbReference>
<proteinExistence type="predicted"/>
<dbReference type="AlphaFoldDB" id="A0A6I6MY57"/>
<keyword evidence="1" id="KW-1133">Transmembrane helix</keyword>
<keyword evidence="1" id="KW-0472">Membrane</keyword>
<organism evidence="2 3">
    <name type="scientific">Streptomyces broussonetiae</name>
    <dbReference type="NCBI Taxonomy" id="2686304"/>
    <lineage>
        <taxon>Bacteria</taxon>
        <taxon>Bacillati</taxon>
        <taxon>Actinomycetota</taxon>
        <taxon>Actinomycetes</taxon>
        <taxon>Kitasatosporales</taxon>
        <taxon>Streptomycetaceae</taxon>
        <taxon>Streptomyces</taxon>
    </lineage>
</organism>
<feature type="transmembrane region" description="Helical" evidence="1">
    <location>
        <begin position="152"/>
        <end position="177"/>
    </location>
</feature>
<feature type="transmembrane region" description="Helical" evidence="1">
    <location>
        <begin position="118"/>
        <end position="140"/>
    </location>
</feature>
<feature type="transmembrane region" description="Helical" evidence="1">
    <location>
        <begin position="242"/>
        <end position="264"/>
    </location>
</feature>
<protein>
    <submittedName>
        <fullName evidence="2">Uncharacterized protein</fullName>
    </submittedName>
</protein>
<accession>A0A6I6MY57</accession>
<keyword evidence="1" id="KW-0812">Transmembrane</keyword>
<evidence type="ECO:0000256" key="1">
    <source>
        <dbReference type="SAM" id="Phobius"/>
    </source>
</evidence>
<feature type="transmembrane region" description="Helical" evidence="1">
    <location>
        <begin position="36"/>
        <end position="54"/>
    </location>
</feature>
<name>A0A6I6MY57_9ACTN</name>
<evidence type="ECO:0000313" key="3">
    <source>
        <dbReference type="Proteomes" id="UP000436138"/>
    </source>
</evidence>